<dbReference type="EMBL" id="NBAG03000240">
    <property type="protein sequence ID" value="PNI64527.1"/>
    <property type="molecule type" value="Genomic_DNA"/>
</dbReference>
<reference evidence="1 3" key="1">
    <citation type="submission" date="2017-12" db="EMBL/GenBank/DDBJ databases">
        <title>High-resolution comparative analysis of great ape genomes.</title>
        <authorList>
            <person name="Pollen A."/>
            <person name="Hastie A."/>
            <person name="Hormozdiari F."/>
            <person name="Dougherty M."/>
            <person name="Liu R."/>
            <person name="Chaisson M."/>
            <person name="Hoppe E."/>
            <person name="Hill C."/>
            <person name="Pang A."/>
            <person name="Hillier L."/>
            <person name="Baker C."/>
            <person name="Armstrong J."/>
            <person name="Shendure J."/>
            <person name="Paten B."/>
            <person name="Wilson R."/>
            <person name="Chao H."/>
            <person name="Schneider V."/>
            <person name="Ventura M."/>
            <person name="Kronenberg Z."/>
            <person name="Murali S."/>
            <person name="Gordon D."/>
            <person name="Cantsilieris S."/>
            <person name="Munson K."/>
            <person name="Nelson B."/>
            <person name="Raja A."/>
            <person name="Underwood J."/>
            <person name="Diekhans M."/>
            <person name="Fiddes I."/>
            <person name="Haussler D."/>
            <person name="Eichler E."/>
        </authorList>
    </citation>
    <scope>NUCLEOTIDE SEQUENCE [LARGE SCALE GENOMIC DNA]</scope>
    <source>
        <strain evidence="1">Yerkes chimp pedigree #C0471</strain>
        <tissue evidence="1">Blood</tissue>
    </source>
</reference>
<evidence type="ECO:0000313" key="2">
    <source>
        <dbReference type="EMBL" id="PNI64527.1"/>
    </source>
</evidence>
<gene>
    <name evidence="1" type="ORF">CK820_G0015848</name>
</gene>
<protein>
    <submittedName>
        <fullName evidence="1">TPCN1 isoform 23</fullName>
    </submittedName>
    <submittedName>
        <fullName evidence="2">TPCN1 isoform 24</fullName>
    </submittedName>
</protein>
<dbReference type="EMBL" id="NBAG03000240">
    <property type="protein sequence ID" value="PNI64526.1"/>
    <property type="molecule type" value="Genomic_DNA"/>
</dbReference>
<proteinExistence type="predicted"/>
<name>A0A2J8MYC0_PANTR</name>
<comment type="caution">
    <text evidence="1">The sequence shown here is derived from an EMBL/GenBank/DDBJ whole genome shotgun (WGS) entry which is preliminary data.</text>
</comment>
<feature type="non-terminal residue" evidence="1">
    <location>
        <position position="100"/>
    </location>
</feature>
<organism evidence="1 3">
    <name type="scientific">Pan troglodytes</name>
    <name type="common">Chimpanzee</name>
    <dbReference type="NCBI Taxonomy" id="9598"/>
    <lineage>
        <taxon>Eukaryota</taxon>
        <taxon>Metazoa</taxon>
        <taxon>Chordata</taxon>
        <taxon>Craniata</taxon>
        <taxon>Vertebrata</taxon>
        <taxon>Euteleostomi</taxon>
        <taxon>Mammalia</taxon>
        <taxon>Eutheria</taxon>
        <taxon>Euarchontoglires</taxon>
        <taxon>Primates</taxon>
        <taxon>Haplorrhini</taxon>
        <taxon>Catarrhini</taxon>
        <taxon>Hominidae</taxon>
        <taxon>Pan</taxon>
    </lineage>
</organism>
<evidence type="ECO:0000313" key="1">
    <source>
        <dbReference type="EMBL" id="PNI64526.1"/>
    </source>
</evidence>
<dbReference type="Proteomes" id="UP000236370">
    <property type="component" value="Unassembled WGS sequence"/>
</dbReference>
<sequence>MAVSLDDDVPLILTLDEGGSAPLAPSNGLGQEELPSKRRCCMLCSSKRKPWIPCRVISDVACKAASCFEGASGPCDISMWECYRVCKQMAAAMPSTTPRP</sequence>
<accession>A0A2J8MYC0</accession>
<dbReference type="AlphaFoldDB" id="A0A2J8MYC0"/>
<evidence type="ECO:0000313" key="3">
    <source>
        <dbReference type="Proteomes" id="UP000236370"/>
    </source>
</evidence>